<dbReference type="EMBL" id="JAMYWD010000004">
    <property type="protein sequence ID" value="KAJ4973162.1"/>
    <property type="molecule type" value="Genomic_DNA"/>
</dbReference>
<dbReference type="GO" id="GO:0016881">
    <property type="term" value="F:acid-amino acid ligase activity"/>
    <property type="evidence" value="ECO:0007669"/>
    <property type="project" value="TreeGrafter"/>
</dbReference>
<evidence type="ECO:0000259" key="3">
    <source>
        <dbReference type="Pfam" id="PF23571"/>
    </source>
</evidence>
<evidence type="ECO:0000259" key="4">
    <source>
        <dbReference type="Pfam" id="PF23572"/>
    </source>
</evidence>
<dbReference type="AlphaFoldDB" id="A0A9Q0KM63"/>
<name>A0A9Q0KM63_9MAGN</name>
<evidence type="ECO:0008006" key="7">
    <source>
        <dbReference type="Google" id="ProtNLM"/>
    </source>
</evidence>
<dbReference type="Proteomes" id="UP001141806">
    <property type="component" value="Unassembled WGS sequence"/>
</dbReference>
<feature type="domain" description="GH3 C-terminal" evidence="4">
    <location>
        <begin position="464"/>
        <end position="586"/>
    </location>
</feature>
<evidence type="ECO:0000313" key="6">
    <source>
        <dbReference type="Proteomes" id="UP001141806"/>
    </source>
</evidence>
<keyword evidence="2" id="KW-0436">Ligase</keyword>
<keyword evidence="6" id="KW-1185">Reference proteome</keyword>
<reference evidence="5" key="1">
    <citation type="journal article" date="2023" name="Plant J.">
        <title>The genome of the king protea, Protea cynaroides.</title>
        <authorList>
            <person name="Chang J."/>
            <person name="Duong T.A."/>
            <person name="Schoeman C."/>
            <person name="Ma X."/>
            <person name="Roodt D."/>
            <person name="Barker N."/>
            <person name="Li Z."/>
            <person name="Van de Peer Y."/>
            <person name="Mizrachi E."/>
        </authorList>
    </citation>
    <scope>NUCLEOTIDE SEQUENCE</scope>
    <source>
        <tissue evidence="5">Young leaves</tissue>
    </source>
</reference>
<proteinExistence type="inferred from homology"/>
<gene>
    <name evidence="5" type="ORF">NE237_006336</name>
</gene>
<evidence type="ECO:0000313" key="5">
    <source>
        <dbReference type="EMBL" id="KAJ4973162.1"/>
    </source>
</evidence>
<comment type="similarity">
    <text evidence="1">Belongs to the IAA-amido conjugating enzyme family.</text>
</comment>
<protein>
    <recommendedName>
        <fullName evidence="7">Indole-3-acetic acid-amido synthetase GH3.17</fullName>
    </recommendedName>
</protein>
<feature type="domain" description="GH3 middle" evidence="3">
    <location>
        <begin position="351"/>
        <end position="449"/>
    </location>
</feature>
<evidence type="ECO:0000256" key="1">
    <source>
        <dbReference type="ARBA" id="ARBA00008068"/>
    </source>
</evidence>
<sequence>MLLSCDLNEKEGSLKLVDDLTMNANQVQQQILKEILTQNADTEYLRGFLGSGKGFDRELFKNKVPIVKYEDIKPYIERIANGESSQIISAQPISELLTSSGTSGGQPKLMPSTAEDLNRKTFLYNLLVHVMNQYVDGLDQGKGMYLLFIKPEIKTPSGLMARPVLTSYYKSSNFRNRPFNKFNVYTSPDETILCQDSKQSMYCQLLCGLIQRHEVLRVGAVFASAFLRAIKFMEDHWQELCSNIRMGHVSDWITESSCRNAVLGILRQPNPELADLIESECKEKSWEGIIKRLWPRTKYIDVIVTGSMAQYIPTLDFYSGGLPLVSTMYASSECYFGINLNPLSEPSSVSYTLLPNMAYFEFLPVNKNRGEESEGVPCNVDSEMNCSKKEDKEVGEEKDEAVDLIQVKPGHYYELIVTTFTGLYRYRVGDILMVTGFHNNAPQFRFVQRQNVVLSIDTDKTNEEDLLRAVTEAKQLIDPLGFLLTEYTSYADTTSIPGHYVLFWELKARRGNPDQQLPAEMMEECCSTVEQSLDYVYRRCRSKDKSIGPLEIRVVRQGTFDALMDFCVSQGSSVNQYKTPRCVKSGEAIKIFNSRVVGRFMSKKTPSWEPYRMSTI</sequence>
<dbReference type="InterPro" id="IPR055377">
    <property type="entry name" value="GH3_M"/>
</dbReference>
<dbReference type="OrthoDB" id="10004661at2759"/>
<comment type="caution">
    <text evidence="5">The sequence shown here is derived from an EMBL/GenBank/DDBJ whole genome shotgun (WGS) entry which is preliminary data.</text>
</comment>
<dbReference type="PANTHER" id="PTHR31901:SF33">
    <property type="entry name" value="INDOLE-3-ACETIC ACID-AMIDO SYNTHETASE GH3.17"/>
    <property type="match status" value="1"/>
</dbReference>
<evidence type="ECO:0000256" key="2">
    <source>
        <dbReference type="ARBA" id="ARBA00022598"/>
    </source>
</evidence>
<dbReference type="GO" id="GO:0005737">
    <property type="term" value="C:cytoplasm"/>
    <property type="evidence" value="ECO:0007669"/>
    <property type="project" value="TreeGrafter"/>
</dbReference>
<organism evidence="5 6">
    <name type="scientific">Protea cynaroides</name>
    <dbReference type="NCBI Taxonomy" id="273540"/>
    <lineage>
        <taxon>Eukaryota</taxon>
        <taxon>Viridiplantae</taxon>
        <taxon>Streptophyta</taxon>
        <taxon>Embryophyta</taxon>
        <taxon>Tracheophyta</taxon>
        <taxon>Spermatophyta</taxon>
        <taxon>Magnoliopsida</taxon>
        <taxon>Proteales</taxon>
        <taxon>Proteaceae</taxon>
        <taxon>Protea</taxon>
    </lineage>
</organism>
<accession>A0A9Q0KM63</accession>
<dbReference type="Pfam" id="PF23571">
    <property type="entry name" value="GH3_M"/>
    <property type="match status" value="1"/>
</dbReference>
<dbReference type="Pfam" id="PF23572">
    <property type="entry name" value="GH3_C"/>
    <property type="match status" value="1"/>
</dbReference>
<dbReference type="Pfam" id="PF03321">
    <property type="entry name" value="GH3"/>
    <property type="match status" value="1"/>
</dbReference>
<dbReference type="InterPro" id="IPR055378">
    <property type="entry name" value="GH3_C"/>
</dbReference>
<dbReference type="PANTHER" id="PTHR31901">
    <property type="entry name" value="GH3 DOMAIN-CONTAINING PROTEIN"/>
    <property type="match status" value="1"/>
</dbReference>
<dbReference type="InterPro" id="IPR004993">
    <property type="entry name" value="GH3"/>
</dbReference>